<dbReference type="EMBL" id="MPUH01000072">
    <property type="protein sequence ID" value="OMJ91919.1"/>
    <property type="molecule type" value="Genomic_DNA"/>
</dbReference>
<name>A0A1R2CSC4_9CILI</name>
<dbReference type="Pfam" id="PF00188">
    <property type="entry name" value="CAP"/>
    <property type="match status" value="1"/>
</dbReference>
<comment type="caution">
    <text evidence="2">The sequence shown here is derived from an EMBL/GenBank/DDBJ whole genome shotgun (WGS) entry which is preliminary data.</text>
</comment>
<evidence type="ECO:0000259" key="1">
    <source>
        <dbReference type="Pfam" id="PF00188"/>
    </source>
</evidence>
<dbReference type="InterPro" id="IPR035940">
    <property type="entry name" value="CAP_sf"/>
</dbReference>
<dbReference type="PANTHER" id="PTHR31157">
    <property type="entry name" value="SCP DOMAIN-CONTAINING PROTEIN"/>
    <property type="match status" value="1"/>
</dbReference>
<dbReference type="CDD" id="cd05379">
    <property type="entry name" value="CAP_bacterial"/>
    <property type="match status" value="1"/>
</dbReference>
<organism evidence="2 3">
    <name type="scientific">Stentor coeruleus</name>
    <dbReference type="NCBI Taxonomy" id="5963"/>
    <lineage>
        <taxon>Eukaryota</taxon>
        <taxon>Sar</taxon>
        <taxon>Alveolata</taxon>
        <taxon>Ciliophora</taxon>
        <taxon>Postciliodesmatophora</taxon>
        <taxon>Heterotrichea</taxon>
        <taxon>Heterotrichida</taxon>
        <taxon>Stentoridae</taxon>
        <taxon>Stentor</taxon>
    </lineage>
</organism>
<dbReference type="SUPFAM" id="SSF55797">
    <property type="entry name" value="PR-1-like"/>
    <property type="match status" value="1"/>
</dbReference>
<feature type="domain" description="SCP" evidence="1">
    <location>
        <begin position="42"/>
        <end position="181"/>
    </location>
</feature>
<dbReference type="OrthoDB" id="308255at2759"/>
<sequence>MLSYEKLMNDIHKEINNLRTKPLEFAERMENTASSYRENNARMRQGAVPVMTREGVSALIETVQALKATKSMGPLTIVNGMSRAAQSHCNDTGPLGIVGHIGSKESTLQDRLESFGRWGDCIGETIDYGSITGFESVCALLIDDGLPSRPHRNIVLNPRFKKIGVGVGKHSQYTTMACCVFAGDFTEKDDMVDVMFPKGNIEKNSELKDWLEDAIKLTCEIRTEEEAGRTIKRIKKYWEMSDGTTQITEEISNDLAGEE</sequence>
<dbReference type="Proteomes" id="UP000187209">
    <property type="component" value="Unassembled WGS sequence"/>
</dbReference>
<protein>
    <recommendedName>
        <fullName evidence="1">SCP domain-containing protein</fullName>
    </recommendedName>
</protein>
<proteinExistence type="predicted"/>
<keyword evidence="3" id="KW-1185">Reference proteome</keyword>
<evidence type="ECO:0000313" key="2">
    <source>
        <dbReference type="EMBL" id="OMJ91919.1"/>
    </source>
</evidence>
<dbReference type="InterPro" id="IPR014044">
    <property type="entry name" value="CAP_dom"/>
</dbReference>
<dbReference type="AlphaFoldDB" id="A0A1R2CSC4"/>
<reference evidence="2 3" key="1">
    <citation type="submission" date="2016-11" db="EMBL/GenBank/DDBJ databases">
        <title>The macronuclear genome of Stentor coeruleus: a giant cell with tiny introns.</title>
        <authorList>
            <person name="Slabodnick M."/>
            <person name="Ruby J.G."/>
            <person name="Reiff S.B."/>
            <person name="Swart E.C."/>
            <person name="Gosai S."/>
            <person name="Prabakaran S."/>
            <person name="Witkowska E."/>
            <person name="Larue G.E."/>
            <person name="Fisher S."/>
            <person name="Freeman R.M."/>
            <person name="Gunawardena J."/>
            <person name="Chu W."/>
            <person name="Stover N.A."/>
            <person name="Gregory B.D."/>
            <person name="Nowacki M."/>
            <person name="Derisi J."/>
            <person name="Roy S.W."/>
            <person name="Marshall W.F."/>
            <person name="Sood P."/>
        </authorList>
    </citation>
    <scope>NUCLEOTIDE SEQUENCE [LARGE SCALE GENOMIC DNA]</scope>
    <source>
        <strain evidence="2">WM001</strain>
    </source>
</reference>
<accession>A0A1R2CSC4</accession>
<dbReference type="Gene3D" id="3.40.33.10">
    <property type="entry name" value="CAP"/>
    <property type="match status" value="1"/>
</dbReference>
<gene>
    <name evidence="2" type="ORF">SteCoe_5481</name>
</gene>
<dbReference type="PANTHER" id="PTHR31157:SF1">
    <property type="entry name" value="SCP DOMAIN-CONTAINING PROTEIN"/>
    <property type="match status" value="1"/>
</dbReference>
<evidence type="ECO:0000313" key="3">
    <source>
        <dbReference type="Proteomes" id="UP000187209"/>
    </source>
</evidence>